<dbReference type="InterPro" id="IPR001810">
    <property type="entry name" value="F-box_dom"/>
</dbReference>
<dbReference type="GeneID" id="110793864"/>
<dbReference type="KEGG" id="soe:110793864"/>
<protein>
    <submittedName>
        <fullName evidence="3">F-box protein SKIP14</fullName>
    </submittedName>
</protein>
<dbReference type="RefSeq" id="XP_021854489.1">
    <property type="nucleotide sequence ID" value="XM_021998797.2"/>
</dbReference>
<name>A0A9R0IRX9_SPIOL</name>
<dbReference type="Gene3D" id="3.80.10.10">
    <property type="entry name" value="Ribonuclease Inhibitor"/>
    <property type="match status" value="1"/>
</dbReference>
<evidence type="ECO:0000313" key="3">
    <source>
        <dbReference type="RefSeq" id="XP_021854489.1"/>
    </source>
</evidence>
<accession>A0A9R0IRX9</accession>
<reference evidence="3" key="2">
    <citation type="submission" date="2025-08" db="UniProtKB">
        <authorList>
            <consortium name="RefSeq"/>
        </authorList>
    </citation>
    <scope>IDENTIFICATION</scope>
    <source>
        <tissue evidence="3">Leaf</tissue>
    </source>
</reference>
<organism evidence="2 3">
    <name type="scientific">Spinacia oleracea</name>
    <name type="common">Spinach</name>
    <dbReference type="NCBI Taxonomy" id="3562"/>
    <lineage>
        <taxon>Eukaryota</taxon>
        <taxon>Viridiplantae</taxon>
        <taxon>Streptophyta</taxon>
        <taxon>Embryophyta</taxon>
        <taxon>Tracheophyta</taxon>
        <taxon>Spermatophyta</taxon>
        <taxon>Magnoliopsida</taxon>
        <taxon>eudicotyledons</taxon>
        <taxon>Gunneridae</taxon>
        <taxon>Pentapetalae</taxon>
        <taxon>Caryophyllales</taxon>
        <taxon>Chenopodiaceae</taxon>
        <taxon>Chenopodioideae</taxon>
        <taxon>Anserineae</taxon>
        <taxon>Spinacia</taxon>
    </lineage>
</organism>
<evidence type="ECO:0000313" key="2">
    <source>
        <dbReference type="Proteomes" id="UP000813463"/>
    </source>
</evidence>
<feature type="domain" description="F-box" evidence="1">
    <location>
        <begin position="193"/>
        <end position="240"/>
    </location>
</feature>
<dbReference type="OrthoDB" id="10044893at2759"/>
<dbReference type="InterPro" id="IPR032675">
    <property type="entry name" value="LRR_dom_sf"/>
</dbReference>
<keyword evidence="2" id="KW-1185">Reference proteome</keyword>
<dbReference type="PROSITE" id="PS50181">
    <property type="entry name" value="FBOX"/>
    <property type="match status" value="1"/>
</dbReference>
<dbReference type="InterPro" id="IPR050648">
    <property type="entry name" value="F-box_LRR-repeat"/>
</dbReference>
<dbReference type="Proteomes" id="UP000813463">
    <property type="component" value="Chromosome 1"/>
</dbReference>
<reference evidence="2" key="1">
    <citation type="journal article" date="2021" name="Nat. Commun.">
        <title>Genomic analyses provide insights into spinach domestication and the genetic basis of agronomic traits.</title>
        <authorList>
            <person name="Cai X."/>
            <person name="Sun X."/>
            <person name="Xu C."/>
            <person name="Sun H."/>
            <person name="Wang X."/>
            <person name="Ge C."/>
            <person name="Zhang Z."/>
            <person name="Wang Q."/>
            <person name="Fei Z."/>
            <person name="Jiao C."/>
            <person name="Wang Q."/>
        </authorList>
    </citation>
    <scope>NUCLEOTIDE SEQUENCE [LARGE SCALE GENOMIC DNA]</scope>
    <source>
        <strain evidence="2">cv. Varoflay</strain>
    </source>
</reference>
<dbReference type="AlphaFoldDB" id="A0A9R0IRX9"/>
<proteinExistence type="predicted"/>
<evidence type="ECO:0000259" key="1">
    <source>
        <dbReference type="PROSITE" id="PS50181"/>
    </source>
</evidence>
<dbReference type="PANTHER" id="PTHR13382">
    <property type="entry name" value="MITOCHONDRIAL ATP SYNTHASE COUPLING FACTOR B"/>
    <property type="match status" value="1"/>
</dbReference>
<sequence>MTLNFSHRIFPVHLPEENMVQGGSQDRDIRELLPADPFGMDISSTVTAITGWLEDLGADYGAYEGAEVDCKGDYPLFAGWNFWWNNTPMEFQKFPENKKYDDRILNDAWDNSYFPSEEFRLPTFGSADNDSIDKIDSHCMITEDDGYLQEVGFGHMVNDGGVCFNGDEFDTGNDIFNRDDDVCGMSIDMAADTEDMSEPPHPALTYALHYLGVRDLLSVERVCKSLCYTVRNDPLYWRSIHIDNPLNTRLTDEVLLRLTERAQGSLQCLSLVDCQRVTDDGLKRVLGSNLRLTRLSVPKCIKLSVDGVVNCLRAFKTVAVNGIKYLRIGGRYDVTQEQFEELVTLLDIRNEVQNNCHKPLFYQIGNIYISIKDDRPIDIEMCPRCQLFRLVYDCPAEGCQGKDHSTELCRACIICIARCVICGKCVNDRVYEESFSLESHCSDCWENDRGHQERQDVGISLLKRDISQNPVISLNG</sequence>
<dbReference type="SUPFAM" id="SSF81383">
    <property type="entry name" value="F-box domain"/>
    <property type="match status" value="1"/>
</dbReference>
<dbReference type="InterPro" id="IPR036047">
    <property type="entry name" value="F-box-like_dom_sf"/>
</dbReference>
<gene>
    <name evidence="3" type="primary">LOC110793864</name>
</gene>
<dbReference type="GO" id="GO:0005737">
    <property type="term" value="C:cytoplasm"/>
    <property type="evidence" value="ECO:0000318"/>
    <property type="project" value="GO_Central"/>
</dbReference>
<dbReference type="PANTHER" id="PTHR13382:SF22">
    <property type="entry name" value="F-BOX PROTEIN SKIP14"/>
    <property type="match status" value="1"/>
</dbReference>